<dbReference type="KEGG" id="salf:SMD44_03196"/>
<sequence length="333" mass="36994">MDTVLEAGLDADVDADFIALDGVEKIFDVRRKTGFLRRERHQVRAVDGITFRVPRGEMVGYIGPNGAGKSTTIKMLTGILTPSGGRLRVAGIDPARERTRLARRIGVVFGQRTTLWWDLPLIDSYRLMHRMYRIPDRRYAENLDRCVQLLDLGELLDVPVRQLSLGQRMRGDIAAALLHDPEVLYLDEPTIGLDVVSKAKVRAFLRDLNTESGTTVLLTTHDLTDIEQLCKRVMVIDHGRLMYDGPLAGLHEVGASERTLVVDLERELPPLEVESARVVKVEGPRQWLAFPAAASAAPLVAAVAARYPLVDLSVREPDIEAVIAKMYADRGTS</sequence>
<dbReference type="STRING" id="67267.GCA_000716675_01314"/>
<organism evidence="7 8">
    <name type="scientific">Streptomyces alboflavus</name>
    <dbReference type="NCBI Taxonomy" id="67267"/>
    <lineage>
        <taxon>Bacteria</taxon>
        <taxon>Bacillati</taxon>
        <taxon>Actinomycetota</taxon>
        <taxon>Actinomycetes</taxon>
        <taxon>Kitasatosporales</taxon>
        <taxon>Streptomycetaceae</taxon>
        <taxon>Streptomyces</taxon>
    </lineage>
</organism>
<evidence type="ECO:0000256" key="1">
    <source>
        <dbReference type="ARBA" id="ARBA00004202"/>
    </source>
</evidence>
<dbReference type="Proteomes" id="UP000195880">
    <property type="component" value="Chromosome"/>
</dbReference>
<keyword evidence="2" id="KW-0813">Transport</keyword>
<dbReference type="GO" id="GO:0046677">
    <property type="term" value="P:response to antibiotic"/>
    <property type="evidence" value="ECO:0007669"/>
    <property type="project" value="UniProtKB-KW"/>
</dbReference>
<reference evidence="7 8" key="1">
    <citation type="submission" date="2017-05" db="EMBL/GenBank/DDBJ databases">
        <title>Streptomyces alboflavus Genome sequencing and assembly.</title>
        <authorList>
            <person name="Wang Y."/>
            <person name="Du B."/>
            <person name="Ding Y."/>
            <person name="Liu H."/>
            <person name="Hou Q."/>
            <person name="Liu K."/>
            <person name="Wang C."/>
            <person name="Yao L."/>
        </authorList>
    </citation>
    <scope>NUCLEOTIDE SEQUENCE [LARGE SCALE GENOMIC DNA]</scope>
    <source>
        <strain evidence="7 8">MDJK44</strain>
    </source>
</reference>
<dbReference type="InterPro" id="IPR003593">
    <property type="entry name" value="AAA+_ATPase"/>
</dbReference>
<comment type="subcellular location">
    <subcellularLocation>
        <location evidence="1">Cell membrane</location>
        <topology evidence="1">Peripheral membrane protein</topology>
    </subcellularLocation>
</comment>
<evidence type="ECO:0000313" key="7">
    <source>
        <dbReference type="EMBL" id="ARX83768.1"/>
    </source>
</evidence>
<protein>
    <submittedName>
        <fullName evidence="7">Methionine ABC transporter ATP-binding protein</fullName>
    </submittedName>
</protein>
<keyword evidence="8" id="KW-1185">Reference proteome</keyword>
<keyword evidence="3" id="KW-0547">Nucleotide-binding</keyword>
<feature type="domain" description="ABC transporter" evidence="6">
    <location>
        <begin position="24"/>
        <end position="263"/>
    </location>
</feature>
<dbReference type="Gene3D" id="3.40.50.300">
    <property type="entry name" value="P-loop containing nucleotide triphosphate hydrolases"/>
    <property type="match status" value="1"/>
</dbReference>
<dbReference type="InterPro" id="IPR050763">
    <property type="entry name" value="ABC_transporter_ATP-binding"/>
</dbReference>
<evidence type="ECO:0000259" key="6">
    <source>
        <dbReference type="PROSITE" id="PS50893"/>
    </source>
</evidence>
<dbReference type="PROSITE" id="PS50893">
    <property type="entry name" value="ABC_TRANSPORTER_2"/>
    <property type="match status" value="1"/>
</dbReference>
<keyword evidence="4 7" id="KW-0067">ATP-binding</keyword>
<dbReference type="GO" id="GO:0005886">
    <property type="term" value="C:plasma membrane"/>
    <property type="evidence" value="ECO:0007669"/>
    <property type="project" value="UniProtKB-SubCell"/>
</dbReference>
<dbReference type="AlphaFoldDB" id="A0A1Z1WBM4"/>
<evidence type="ECO:0000256" key="3">
    <source>
        <dbReference type="ARBA" id="ARBA00022741"/>
    </source>
</evidence>
<dbReference type="OrthoDB" id="9804819at2"/>
<dbReference type="SMART" id="SM00382">
    <property type="entry name" value="AAA"/>
    <property type="match status" value="1"/>
</dbReference>
<evidence type="ECO:0000256" key="5">
    <source>
        <dbReference type="ARBA" id="ARBA00023251"/>
    </source>
</evidence>
<keyword evidence="5" id="KW-0046">Antibiotic resistance</keyword>
<proteinExistence type="predicted"/>
<name>A0A1Z1WBM4_9ACTN</name>
<dbReference type="SUPFAM" id="SSF52540">
    <property type="entry name" value="P-loop containing nucleoside triphosphate hydrolases"/>
    <property type="match status" value="1"/>
</dbReference>
<dbReference type="PANTHER" id="PTHR42711:SF1">
    <property type="entry name" value="ABC-TRANSPORT PROTEIN, ATP-BINDING COMPONENT"/>
    <property type="match status" value="1"/>
</dbReference>
<dbReference type="EMBL" id="CP021748">
    <property type="protein sequence ID" value="ARX83768.1"/>
    <property type="molecule type" value="Genomic_DNA"/>
</dbReference>
<dbReference type="InterPro" id="IPR027417">
    <property type="entry name" value="P-loop_NTPase"/>
</dbReference>
<dbReference type="RefSeq" id="WP_030358321.1">
    <property type="nucleotide sequence ID" value="NZ_CP021748.1"/>
</dbReference>
<dbReference type="GO" id="GO:0005524">
    <property type="term" value="F:ATP binding"/>
    <property type="evidence" value="ECO:0007669"/>
    <property type="project" value="UniProtKB-KW"/>
</dbReference>
<evidence type="ECO:0000256" key="2">
    <source>
        <dbReference type="ARBA" id="ARBA00022448"/>
    </source>
</evidence>
<dbReference type="Pfam" id="PF00005">
    <property type="entry name" value="ABC_tran"/>
    <property type="match status" value="1"/>
</dbReference>
<evidence type="ECO:0000256" key="4">
    <source>
        <dbReference type="ARBA" id="ARBA00022840"/>
    </source>
</evidence>
<accession>A0A1Z1WBM4</accession>
<dbReference type="GO" id="GO:0016887">
    <property type="term" value="F:ATP hydrolysis activity"/>
    <property type="evidence" value="ECO:0007669"/>
    <property type="project" value="InterPro"/>
</dbReference>
<gene>
    <name evidence="7" type="ORF">SMD44_03196</name>
</gene>
<dbReference type="eggNOG" id="COG4586">
    <property type="taxonomic scope" value="Bacteria"/>
</dbReference>
<dbReference type="InterPro" id="IPR003439">
    <property type="entry name" value="ABC_transporter-like_ATP-bd"/>
</dbReference>
<dbReference type="PANTHER" id="PTHR42711">
    <property type="entry name" value="ABC TRANSPORTER ATP-BINDING PROTEIN"/>
    <property type="match status" value="1"/>
</dbReference>
<evidence type="ECO:0000313" key="8">
    <source>
        <dbReference type="Proteomes" id="UP000195880"/>
    </source>
</evidence>